<dbReference type="Proteomes" id="UP000596661">
    <property type="component" value="Chromosome 1"/>
</dbReference>
<organism evidence="1 2">
    <name type="scientific">Cannabis sativa</name>
    <name type="common">Hemp</name>
    <name type="synonym">Marijuana</name>
    <dbReference type="NCBI Taxonomy" id="3483"/>
    <lineage>
        <taxon>Eukaryota</taxon>
        <taxon>Viridiplantae</taxon>
        <taxon>Streptophyta</taxon>
        <taxon>Embryophyta</taxon>
        <taxon>Tracheophyta</taxon>
        <taxon>Spermatophyta</taxon>
        <taxon>Magnoliopsida</taxon>
        <taxon>eudicotyledons</taxon>
        <taxon>Gunneridae</taxon>
        <taxon>Pentapetalae</taxon>
        <taxon>rosids</taxon>
        <taxon>fabids</taxon>
        <taxon>Rosales</taxon>
        <taxon>Cannabaceae</taxon>
        <taxon>Cannabis</taxon>
    </lineage>
</organism>
<sequence length="62" mass="7149">MYIEVTYEIASMKCFGPDRRLQGIAIMRRNPMIPNWPDQGIPLRTQTCNECSKLANRTSCTQ</sequence>
<evidence type="ECO:0000313" key="2">
    <source>
        <dbReference type="Proteomes" id="UP000596661"/>
    </source>
</evidence>
<dbReference type="EMBL" id="UZAU01000056">
    <property type="status" value="NOT_ANNOTATED_CDS"/>
    <property type="molecule type" value="Genomic_DNA"/>
</dbReference>
<dbReference type="EnsemblPlants" id="novel_model_1863_5bd9a17a">
    <property type="protein sequence ID" value="cds.novel_model_1863_5bd9a17a"/>
    <property type="gene ID" value="novel_gene_1017_5bd9a17a"/>
</dbReference>
<accession>A0A803QVF9</accession>
<keyword evidence="2" id="KW-1185">Reference proteome</keyword>
<evidence type="ECO:0000313" key="1">
    <source>
        <dbReference type="EnsemblPlants" id="cds.novel_model_1863_5bd9a17a"/>
    </source>
</evidence>
<reference evidence="1" key="2">
    <citation type="submission" date="2021-03" db="UniProtKB">
        <authorList>
            <consortium name="EnsemblPlants"/>
        </authorList>
    </citation>
    <scope>IDENTIFICATION</scope>
</reference>
<proteinExistence type="predicted"/>
<dbReference type="AlphaFoldDB" id="A0A803QVF9"/>
<reference evidence="1" key="1">
    <citation type="submission" date="2018-11" db="EMBL/GenBank/DDBJ databases">
        <authorList>
            <person name="Grassa J C."/>
        </authorList>
    </citation>
    <scope>NUCLEOTIDE SEQUENCE [LARGE SCALE GENOMIC DNA]</scope>
</reference>
<protein>
    <submittedName>
        <fullName evidence="1">Uncharacterized protein</fullName>
    </submittedName>
</protein>
<name>A0A803QVF9_CANSA</name>
<dbReference type="Gramene" id="novel_model_1863_5bd9a17a">
    <property type="protein sequence ID" value="cds.novel_model_1863_5bd9a17a"/>
    <property type="gene ID" value="novel_gene_1017_5bd9a17a"/>
</dbReference>